<evidence type="ECO:0000256" key="3">
    <source>
        <dbReference type="ARBA" id="ARBA00022884"/>
    </source>
</evidence>
<evidence type="ECO:0000256" key="4">
    <source>
        <dbReference type="ARBA" id="ARBA00023015"/>
    </source>
</evidence>
<dbReference type="Gene3D" id="1.10.940.10">
    <property type="entry name" value="NusB-like"/>
    <property type="match status" value="1"/>
</dbReference>
<gene>
    <name evidence="6 8" type="primary">nusB</name>
    <name evidence="8" type="ORF">ENS56_11690</name>
</gene>
<keyword evidence="3 6" id="KW-0694">RNA-binding</keyword>
<dbReference type="InterPro" id="IPR011605">
    <property type="entry name" value="NusB_fam"/>
</dbReference>
<comment type="function">
    <text evidence="6">Involved in transcription antitermination. Required for transcription of ribosomal RNA (rRNA) genes. Binds specifically to the boxA antiterminator sequence of the ribosomal RNA (rrn) operons.</text>
</comment>
<evidence type="ECO:0000259" key="7">
    <source>
        <dbReference type="Pfam" id="PF01029"/>
    </source>
</evidence>
<organism evidence="8">
    <name type="scientific">Ignavibacterium album</name>
    <dbReference type="NCBI Taxonomy" id="591197"/>
    <lineage>
        <taxon>Bacteria</taxon>
        <taxon>Pseudomonadati</taxon>
        <taxon>Ignavibacteriota</taxon>
        <taxon>Ignavibacteria</taxon>
        <taxon>Ignavibacteriales</taxon>
        <taxon>Ignavibacteriaceae</taxon>
        <taxon>Ignavibacterium</taxon>
    </lineage>
</organism>
<dbReference type="HAMAP" id="MF_00073">
    <property type="entry name" value="NusB"/>
    <property type="match status" value="1"/>
</dbReference>
<dbReference type="InterPro" id="IPR006027">
    <property type="entry name" value="NusB_RsmB_TIM44"/>
</dbReference>
<dbReference type="GO" id="GO:0031564">
    <property type="term" value="P:transcription antitermination"/>
    <property type="evidence" value="ECO:0007669"/>
    <property type="project" value="UniProtKB-KW"/>
</dbReference>
<name>A0A832CYS2_9BACT</name>
<feature type="domain" description="NusB/RsmB/TIM44" evidence="7">
    <location>
        <begin position="10"/>
        <end position="132"/>
    </location>
</feature>
<dbReference type="PANTHER" id="PTHR11078:SF3">
    <property type="entry name" value="ANTITERMINATION NUSB DOMAIN-CONTAINING PROTEIN"/>
    <property type="match status" value="1"/>
</dbReference>
<dbReference type="GO" id="GO:0005829">
    <property type="term" value="C:cytosol"/>
    <property type="evidence" value="ECO:0007669"/>
    <property type="project" value="TreeGrafter"/>
</dbReference>
<dbReference type="NCBIfam" id="TIGR01951">
    <property type="entry name" value="nusB"/>
    <property type="match status" value="1"/>
</dbReference>
<keyword evidence="5 6" id="KW-0804">Transcription</keyword>
<keyword evidence="2 6" id="KW-0889">Transcription antitermination</keyword>
<comment type="similarity">
    <text evidence="1 6">Belongs to the NusB family.</text>
</comment>
<dbReference type="GO" id="GO:0006353">
    <property type="term" value="P:DNA-templated transcription termination"/>
    <property type="evidence" value="ECO:0007669"/>
    <property type="project" value="UniProtKB-UniRule"/>
</dbReference>
<dbReference type="EMBL" id="DSVI01000019">
    <property type="protein sequence ID" value="HGT48691.1"/>
    <property type="molecule type" value="Genomic_DNA"/>
</dbReference>
<sequence length="162" mass="18707">MSKVFKRRLVREKVLQVLYAYEMNNDNLQSQIDEIFSDVEDDNDKKFGISLIFKTVANRDNFDEMIKSKVSNWEMDRIALIDKLLMRMGICELMYFEDIPPKVSINEVIEISKKFSTAGSAKFINGVLDAILNDLKKSGELRKTGRGLLDESIQKKTDKKSE</sequence>
<dbReference type="InterPro" id="IPR035926">
    <property type="entry name" value="NusB-like_sf"/>
</dbReference>
<dbReference type="Pfam" id="PF01029">
    <property type="entry name" value="NusB"/>
    <property type="match status" value="1"/>
</dbReference>
<evidence type="ECO:0000256" key="2">
    <source>
        <dbReference type="ARBA" id="ARBA00022814"/>
    </source>
</evidence>
<evidence type="ECO:0000256" key="5">
    <source>
        <dbReference type="ARBA" id="ARBA00023163"/>
    </source>
</evidence>
<dbReference type="AlphaFoldDB" id="A0A832CYS2"/>
<accession>A0A832CYS2</accession>
<evidence type="ECO:0000256" key="1">
    <source>
        <dbReference type="ARBA" id="ARBA00005952"/>
    </source>
</evidence>
<comment type="caution">
    <text evidence="8">The sequence shown here is derived from an EMBL/GenBank/DDBJ whole genome shotgun (WGS) entry which is preliminary data.</text>
</comment>
<evidence type="ECO:0000313" key="8">
    <source>
        <dbReference type="EMBL" id="HGT48691.1"/>
    </source>
</evidence>
<keyword evidence="4 6" id="KW-0805">Transcription regulation</keyword>
<proteinExistence type="inferred from homology"/>
<reference evidence="8" key="1">
    <citation type="journal article" date="2020" name="mSystems">
        <title>Genome- and Community-Level Interaction Insights into Carbon Utilization and Element Cycling Functions of Hydrothermarchaeota in Hydrothermal Sediment.</title>
        <authorList>
            <person name="Zhou Z."/>
            <person name="Liu Y."/>
            <person name="Xu W."/>
            <person name="Pan J."/>
            <person name="Luo Z.H."/>
            <person name="Li M."/>
        </authorList>
    </citation>
    <scope>NUCLEOTIDE SEQUENCE [LARGE SCALE GENOMIC DNA]</scope>
    <source>
        <strain evidence="8">SpSt-500</strain>
    </source>
</reference>
<dbReference type="GO" id="GO:0003723">
    <property type="term" value="F:RNA binding"/>
    <property type="evidence" value="ECO:0007669"/>
    <property type="project" value="UniProtKB-UniRule"/>
</dbReference>
<protein>
    <recommendedName>
        <fullName evidence="6">Transcription antitermination protein NusB</fullName>
    </recommendedName>
    <alternativeName>
        <fullName evidence="6">Antitermination factor NusB</fullName>
    </alternativeName>
</protein>
<evidence type="ECO:0000256" key="6">
    <source>
        <dbReference type="HAMAP-Rule" id="MF_00073"/>
    </source>
</evidence>
<dbReference type="PANTHER" id="PTHR11078">
    <property type="entry name" value="N UTILIZATION SUBSTANCE PROTEIN B-RELATED"/>
    <property type="match status" value="1"/>
</dbReference>
<dbReference type="SUPFAM" id="SSF48013">
    <property type="entry name" value="NusB-like"/>
    <property type="match status" value="1"/>
</dbReference>